<proteinExistence type="predicted"/>
<evidence type="ECO:0000256" key="1">
    <source>
        <dbReference type="SAM" id="MobiDB-lite"/>
    </source>
</evidence>
<dbReference type="Proteomes" id="UP001153269">
    <property type="component" value="Unassembled WGS sequence"/>
</dbReference>
<comment type="caution">
    <text evidence="2">The sequence shown here is derived from an EMBL/GenBank/DDBJ whole genome shotgun (WGS) entry which is preliminary data.</text>
</comment>
<dbReference type="AlphaFoldDB" id="A0A9N7TWL9"/>
<keyword evidence="3" id="KW-1185">Reference proteome</keyword>
<feature type="region of interest" description="Disordered" evidence="1">
    <location>
        <begin position="22"/>
        <end position="47"/>
    </location>
</feature>
<evidence type="ECO:0000313" key="3">
    <source>
        <dbReference type="Proteomes" id="UP001153269"/>
    </source>
</evidence>
<dbReference type="EMBL" id="CADEAL010000391">
    <property type="protein sequence ID" value="CAB1419459.1"/>
    <property type="molecule type" value="Genomic_DNA"/>
</dbReference>
<gene>
    <name evidence="2" type="ORF">PLEPLA_LOCUS7290</name>
</gene>
<reference evidence="2" key="1">
    <citation type="submission" date="2020-03" db="EMBL/GenBank/DDBJ databases">
        <authorList>
            <person name="Weist P."/>
        </authorList>
    </citation>
    <scope>NUCLEOTIDE SEQUENCE</scope>
</reference>
<evidence type="ECO:0000313" key="2">
    <source>
        <dbReference type="EMBL" id="CAB1419459.1"/>
    </source>
</evidence>
<name>A0A9N7TWL9_PLEPL</name>
<protein>
    <submittedName>
        <fullName evidence="2">Uncharacterized protein</fullName>
    </submittedName>
</protein>
<accession>A0A9N7TWL9</accession>
<organism evidence="2 3">
    <name type="scientific">Pleuronectes platessa</name>
    <name type="common">European plaice</name>
    <dbReference type="NCBI Taxonomy" id="8262"/>
    <lineage>
        <taxon>Eukaryota</taxon>
        <taxon>Metazoa</taxon>
        <taxon>Chordata</taxon>
        <taxon>Craniata</taxon>
        <taxon>Vertebrata</taxon>
        <taxon>Euteleostomi</taxon>
        <taxon>Actinopterygii</taxon>
        <taxon>Neopterygii</taxon>
        <taxon>Teleostei</taxon>
        <taxon>Neoteleostei</taxon>
        <taxon>Acanthomorphata</taxon>
        <taxon>Carangaria</taxon>
        <taxon>Pleuronectiformes</taxon>
        <taxon>Pleuronectoidei</taxon>
        <taxon>Pleuronectidae</taxon>
        <taxon>Pleuronectes</taxon>
    </lineage>
</organism>
<sequence length="74" mass="8517">MLNPLKLNNVIIYTDHNLSTADPRLQAHRPRPSERNSLVPHTEEAERPEKIKVLTSQVFRAPRLEWDGTVCTSQ</sequence>